<feature type="region of interest" description="Disordered" evidence="1">
    <location>
        <begin position="185"/>
        <end position="218"/>
    </location>
</feature>
<dbReference type="EMBL" id="JAZHXI010000009">
    <property type="protein sequence ID" value="KAL2067940.1"/>
    <property type="molecule type" value="Genomic_DNA"/>
</dbReference>
<gene>
    <name evidence="2" type="ORF">VTL71DRAFT_16038</name>
</gene>
<evidence type="ECO:0000313" key="3">
    <source>
        <dbReference type="Proteomes" id="UP001595075"/>
    </source>
</evidence>
<proteinExistence type="predicted"/>
<protein>
    <submittedName>
        <fullName evidence="2">Uncharacterized protein</fullName>
    </submittedName>
</protein>
<feature type="compositionally biased region" description="Basic residues" evidence="1">
    <location>
        <begin position="188"/>
        <end position="198"/>
    </location>
</feature>
<reference evidence="2 3" key="1">
    <citation type="journal article" date="2024" name="Commun. Biol.">
        <title>Comparative genomic analysis of thermophilic fungi reveals convergent evolutionary adaptations and gene losses.</title>
        <authorList>
            <person name="Steindorff A.S."/>
            <person name="Aguilar-Pontes M.V."/>
            <person name="Robinson A.J."/>
            <person name="Andreopoulos B."/>
            <person name="LaButti K."/>
            <person name="Kuo A."/>
            <person name="Mondo S."/>
            <person name="Riley R."/>
            <person name="Otillar R."/>
            <person name="Haridas S."/>
            <person name="Lipzen A."/>
            <person name="Grimwood J."/>
            <person name="Schmutz J."/>
            <person name="Clum A."/>
            <person name="Reid I.D."/>
            <person name="Moisan M.C."/>
            <person name="Butler G."/>
            <person name="Nguyen T.T.M."/>
            <person name="Dewar K."/>
            <person name="Conant G."/>
            <person name="Drula E."/>
            <person name="Henrissat B."/>
            <person name="Hansel C."/>
            <person name="Singer S."/>
            <person name="Hutchinson M.I."/>
            <person name="de Vries R.P."/>
            <person name="Natvig D.O."/>
            <person name="Powell A.J."/>
            <person name="Tsang A."/>
            <person name="Grigoriev I.V."/>
        </authorList>
    </citation>
    <scope>NUCLEOTIDE SEQUENCE [LARGE SCALE GENOMIC DNA]</scope>
    <source>
        <strain evidence="2 3">CBS 494.80</strain>
    </source>
</reference>
<comment type="caution">
    <text evidence="2">The sequence shown here is derived from an EMBL/GenBank/DDBJ whole genome shotgun (WGS) entry which is preliminary data.</text>
</comment>
<keyword evidence="3" id="KW-1185">Reference proteome</keyword>
<accession>A0ABR4CDB8</accession>
<name>A0ABR4CDB8_9HELO</name>
<feature type="compositionally biased region" description="Polar residues" evidence="1">
    <location>
        <begin position="49"/>
        <end position="60"/>
    </location>
</feature>
<organism evidence="2 3">
    <name type="scientific">Oculimacula yallundae</name>
    <dbReference type="NCBI Taxonomy" id="86028"/>
    <lineage>
        <taxon>Eukaryota</taxon>
        <taxon>Fungi</taxon>
        <taxon>Dikarya</taxon>
        <taxon>Ascomycota</taxon>
        <taxon>Pezizomycotina</taxon>
        <taxon>Leotiomycetes</taxon>
        <taxon>Helotiales</taxon>
        <taxon>Ploettnerulaceae</taxon>
        <taxon>Oculimacula</taxon>
    </lineage>
</organism>
<evidence type="ECO:0000256" key="1">
    <source>
        <dbReference type="SAM" id="MobiDB-lite"/>
    </source>
</evidence>
<feature type="region of interest" description="Disordered" evidence="1">
    <location>
        <begin position="27"/>
        <end position="60"/>
    </location>
</feature>
<evidence type="ECO:0000313" key="2">
    <source>
        <dbReference type="EMBL" id="KAL2067940.1"/>
    </source>
</evidence>
<sequence>MISKLPFSQSLKVNDFLLRNSSDFPSIISHHKSSQPPSPEESRSTPTQITTPSRASTSSPISLVASSLNFRRQNTPPPTPNRPHLSHHIEMSIKQVDKDWHYILLSFALYNATKPSNESIGELLGISPNAAGIRWKSLRKIIDESAEAYRRLENRENGVVVKEETEEGSASAQASVNAAGIKTFKAVKGAKNRKRKKPNPAIPKPRAGLSGKNTGPAP</sequence>
<dbReference type="Proteomes" id="UP001595075">
    <property type="component" value="Unassembled WGS sequence"/>
</dbReference>